<dbReference type="Pfam" id="PF13449">
    <property type="entry name" value="Phytase-like"/>
    <property type="match status" value="1"/>
</dbReference>
<dbReference type="EMBL" id="JAHHHV010000083">
    <property type="protein sequence ID" value="MBW4468060.1"/>
    <property type="molecule type" value="Genomic_DNA"/>
</dbReference>
<name>A0A951U6U9_9CYAN</name>
<feature type="domain" description="Phytase-like" evidence="1">
    <location>
        <begin position="45"/>
        <end position="367"/>
    </location>
</feature>
<comment type="caution">
    <text evidence="2">The sequence shown here is derived from an EMBL/GenBank/DDBJ whole genome shotgun (WGS) entry which is preliminary data.</text>
</comment>
<dbReference type="InterPro" id="IPR027372">
    <property type="entry name" value="Phytase-like_dom"/>
</dbReference>
<reference evidence="2" key="2">
    <citation type="journal article" date="2022" name="Microbiol. Resour. Announc.">
        <title>Metagenome Sequencing to Explore Phylogenomics of Terrestrial Cyanobacteria.</title>
        <authorList>
            <person name="Ward R.D."/>
            <person name="Stajich J.E."/>
            <person name="Johansen J.R."/>
            <person name="Huntemann M."/>
            <person name="Clum A."/>
            <person name="Foster B."/>
            <person name="Foster B."/>
            <person name="Roux S."/>
            <person name="Palaniappan K."/>
            <person name="Varghese N."/>
            <person name="Mukherjee S."/>
            <person name="Reddy T.B.K."/>
            <person name="Daum C."/>
            <person name="Copeland A."/>
            <person name="Chen I.A."/>
            <person name="Ivanova N.N."/>
            <person name="Kyrpides N.C."/>
            <person name="Shapiro N."/>
            <person name="Eloe-Fadrosh E.A."/>
            <person name="Pietrasiak N."/>
        </authorList>
    </citation>
    <scope>NUCLEOTIDE SEQUENCE</scope>
    <source>
        <strain evidence="2">GSE-TBD4-15B</strain>
    </source>
</reference>
<accession>A0A951U6U9</accession>
<evidence type="ECO:0000259" key="1">
    <source>
        <dbReference type="Pfam" id="PF13449"/>
    </source>
</evidence>
<organism evidence="2 3">
    <name type="scientific">Pegethrix bostrychoides GSE-TBD4-15B</name>
    <dbReference type="NCBI Taxonomy" id="2839662"/>
    <lineage>
        <taxon>Bacteria</taxon>
        <taxon>Bacillati</taxon>
        <taxon>Cyanobacteriota</taxon>
        <taxon>Cyanophyceae</taxon>
        <taxon>Oculatellales</taxon>
        <taxon>Oculatellaceae</taxon>
        <taxon>Pegethrix</taxon>
    </lineage>
</organism>
<proteinExistence type="predicted"/>
<dbReference type="AlphaFoldDB" id="A0A951U6U9"/>
<dbReference type="Proteomes" id="UP000707356">
    <property type="component" value="Unassembled WGS sequence"/>
</dbReference>
<reference evidence="2" key="1">
    <citation type="submission" date="2021-05" db="EMBL/GenBank/DDBJ databases">
        <authorList>
            <person name="Pietrasiak N."/>
            <person name="Ward R."/>
            <person name="Stajich J.E."/>
            <person name="Kurbessoian T."/>
        </authorList>
    </citation>
    <scope>NUCLEOTIDE SEQUENCE</scope>
    <source>
        <strain evidence="2">GSE-TBD4-15B</strain>
    </source>
</reference>
<dbReference type="PANTHER" id="PTHR37957">
    <property type="entry name" value="BLR7070 PROTEIN"/>
    <property type="match status" value="1"/>
</dbReference>
<protein>
    <submittedName>
        <fullName evidence="2">Esterase-like activity of phytase family protein</fullName>
    </submittedName>
</protein>
<evidence type="ECO:0000313" key="2">
    <source>
        <dbReference type="EMBL" id="MBW4468060.1"/>
    </source>
</evidence>
<dbReference type="PANTHER" id="PTHR37957:SF1">
    <property type="entry name" value="PHYTASE-LIKE DOMAIN-CONTAINING PROTEIN"/>
    <property type="match status" value="1"/>
</dbReference>
<evidence type="ECO:0000313" key="3">
    <source>
        <dbReference type="Proteomes" id="UP000707356"/>
    </source>
</evidence>
<gene>
    <name evidence="2" type="ORF">KME07_21755</name>
</gene>
<sequence>MALCLLLSLSGCNLPQIKAEDRLFLPLSLEFLGAYQLPKQEFQGTRLGGLSGLTYDPQLNQLYAVSDDRSNFSPARFYTVQLATVQLAVQPEIQPETQPEAQSGIQSVTLQAVTALSDRAGAPYLAGSLDPEGIALSPRQSLFISSEGDSENGIAPFIDEFDLKTGAWRSSLPIPERYLPNPDKTRGVQNNQGFESLTISAISSDAREPFRLFAAVEGSLQQDLPSEPASNPPRSLRFLHYLVGETQNILLSEHLYPLEPLPEGDENLGLSDLLVLDQSGHFLSLERSFGLSGFGGKIFQLATGGATDIAPIDSLSAGVAGIMPIQKRLLLDLGDLGIPLDNYEGLSLGPQLPDGSRSLILVSDDNFNPLQVTEFLLFRLKPA</sequence>